<feature type="signal peptide" evidence="8">
    <location>
        <begin position="1"/>
        <end position="19"/>
    </location>
</feature>
<dbReference type="PROSITE" id="PS50026">
    <property type="entry name" value="EGF_3"/>
    <property type="match status" value="3"/>
</dbReference>
<evidence type="ECO:0000256" key="3">
    <source>
        <dbReference type="ARBA" id="ARBA00022729"/>
    </source>
</evidence>
<feature type="domain" description="EGF-like" evidence="9">
    <location>
        <begin position="249"/>
        <end position="280"/>
    </location>
</feature>
<keyword evidence="6" id="KW-0245">EGF-like domain</keyword>
<dbReference type="RefSeq" id="XP_031552203.1">
    <property type="nucleotide sequence ID" value="XM_031696343.1"/>
</dbReference>
<dbReference type="Gene3D" id="2.10.25.10">
    <property type="entry name" value="Laminin"/>
    <property type="match status" value="2"/>
</dbReference>
<dbReference type="KEGG" id="aten:116289425"/>
<feature type="disulfide bond" evidence="6">
    <location>
        <begin position="270"/>
        <end position="279"/>
    </location>
</feature>
<feature type="disulfide bond" evidence="6">
    <location>
        <begin position="307"/>
        <end position="316"/>
    </location>
</feature>
<dbReference type="GO" id="GO:0001764">
    <property type="term" value="P:neuron migration"/>
    <property type="evidence" value="ECO:0007669"/>
    <property type="project" value="TreeGrafter"/>
</dbReference>
<dbReference type="GeneID" id="116289425"/>
<keyword evidence="7" id="KW-0812">Transmembrane</keyword>
<name>A0A6P8HAP2_ACTTE</name>
<evidence type="ECO:0000256" key="7">
    <source>
        <dbReference type="SAM" id="Phobius"/>
    </source>
</evidence>
<organism evidence="10 11">
    <name type="scientific">Actinia tenebrosa</name>
    <name type="common">Australian red waratah sea anemone</name>
    <dbReference type="NCBI Taxonomy" id="6105"/>
    <lineage>
        <taxon>Eukaryota</taxon>
        <taxon>Metazoa</taxon>
        <taxon>Cnidaria</taxon>
        <taxon>Anthozoa</taxon>
        <taxon>Hexacorallia</taxon>
        <taxon>Actiniaria</taxon>
        <taxon>Actiniidae</taxon>
        <taxon>Actinia</taxon>
    </lineage>
</organism>
<feature type="domain" description="EGF-like" evidence="9">
    <location>
        <begin position="318"/>
        <end position="353"/>
    </location>
</feature>
<evidence type="ECO:0000256" key="6">
    <source>
        <dbReference type="PROSITE-ProRule" id="PRU00076"/>
    </source>
</evidence>
<dbReference type="PANTHER" id="PTHR46182">
    <property type="entry name" value="FI19480P1"/>
    <property type="match status" value="1"/>
</dbReference>
<dbReference type="PANTHER" id="PTHR46182:SF2">
    <property type="entry name" value="FI19480P1"/>
    <property type="match status" value="1"/>
</dbReference>
<dbReference type="InParanoid" id="A0A6P8HAP2"/>
<evidence type="ECO:0000256" key="2">
    <source>
        <dbReference type="ARBA" id="ARBA00006373"/>
    </source>
</evidence>
<evidence type="ECO:0000313" key="10">
    <source>
        <dbReference type="Proteomes" id="UP000515163"/>
    </source>
</evidence>
<dbReference type="GO" id="GO:0016020">
    <property type="term" value="C:membrane"/>
    <property type="evidence" value="ECO:0007669"/>
    <property type="project" value="UniProtKB-SubCell"/>
</dbReference>
<feature type="domain" description="EGF-like" evidence="9">
    <location>
        <begin position="284"/>
        <end position="317"/>
    </location>
</feature>
<accession>A0A6P8HAP2</accession>
<evidence type="ECO:0000313" key="11">
    <source>
        <dbReference type="RefSeq" id="XP_031552203.1"/>
    </source>
</evidence>
<protein>
    <submittedName>
        <fullName evidence="11">Adhesive plaque matrix protein 2-like isoform X1</fullName>
    </submittedName>
</protein>
<dbReference type="PROSITE" id="PS01186">
    <property type="entry name" value="EGF_2"/>
    <property type="match status" value="2"/>
</dbReference>
<dbReference type="InterPro" id="IPR029865">
    <property type="entry name" value="KIAA0319-like"/>
</dbReference>
<dbReference type="SMART" id="SM00181">
    <property type="entry name" value="EGF"/>
    <property type="match status" value="3"/>
</dbReference>
<evidence type="ECO:0000256" key="5">
    <source>
        <dbReference type="ARBA" id="ARBA00023180"/>
    </source>
</evidence>
<evidence type="ECO:0000256" key="4">
    <source>
        <dbReference type="ARBA" id="ARBA00023136"/>
    </source>
</evidence>
<dbReference type="InterPro" id="IPR000742">
    <property type="entry name" value="EGF"/>
</dbReference>
<dbReference type="PROSITE" id="PS00022">
    <property type="entry name" value="EGF_1"/>
    <property type="match status" value="3"/>
</dbReference>
<evidence type="ECO:0000259" key="9">
    <source>
        <dbReference type="PROSITE" id="PS50026"/>
    </source>
</evidence>
<keyword evidence="6" id="KW-1015">Disulfide bond</keyword>
<dbReference type="AlphaFoldDB" id="A0A6P8HAP2"/>
<keyword evidence="5" id="KW-0325">Glycoprotein</keyword>
<keyword evidence="10" id="KW-1185">Reference proteome</keyword>
<feature type="chain" id="PRO_5027947738" evidence="8">
    <location>
        <begin position="20"/>
        <end position="441"/>
    </location>
</feature>
<feature type="transmembrane region" description="Helical" evidence="7">
    <location>
        <begin position="397"/>
        <end position="419"/>
    </location>
</feature>
<keyword evidence="7" id="KW-1133">Transmembrane helix</keyword>
<dbReference type="OrthoDB" id="10266706at2759"/>
<dbReference type="Pfam" id="PF23597">
    <property type="entry name" value="KIAA0319_N"/>
    <property type="match status" value="2"/>
</dbReference>
<reference evidence="11" key="1">
    <citation type="submission" date="2025-08" db="UniProtKB">
        <authorList>
            <consortium name="RefSeq"/>
        </authorList>
    </citation>
    <scope>IDENTIFICATION</scope>
    <source>
        <tissue evidence="11">Tentacle</tissue>
    </source>
</reference>
<comment type="similarity">
    <text evidence="2">Belongs to the EGF domain peptide family.</text>
</comment>
<evidence type="ECO:0000256" key="8">
    <source>
        <dbReference type="SAM" id="SignalP"/>
    </source>
</evidence>
<dbReference type="InterPro" id="IPR011106">
    <property type="entry name" value="MANSC_N"/>
</dbReference>
<comment type="subcellular location">
    <subcellularLocation>
        <location evidence="1">Membrane</location>
    </subcellularLocation>
</comment>
<dbReference type="SMART" id="SM00765">
    <property type="entry name" value="MANEC"/>
    <property type="match status" value="2"/>
</dbReference>
<sequence>MKICWQIVWTFQIITLATAQVFQYFLVDQKGENAKILDTIKLPTCTHLDIRKDVTLRQGINAGKFTKLGVMRDMQTCVDACCHDPSCDVAFMPGNVCYTVKCHSDKSCESIPAIPSMAANGSVQISHIVRGGGEGDDIENFKKTQGIGKYVTKKPHHCVPSRIAYNFTLRGGKTAGKVQEIGVVDNVYDCIDRCCQSESCDVAFFLKQKCYTVECYSDELCQSVPVKKSKSFNPTIVYMNKRNNKRQKHKDFCAKPCVNGLCAGENNCLCDRGFEGEDCNKTARIGFCGFSGCGVYGRCLHNDTCQCALGHFGDTCSKRLTCNPPCHNGVCVDNSTESRECKCYIGWEGKHCNISNGATIVNAKDGEEVLFTKMSEQTDLQIHDLTGSDSAESISSLAVAIGCGVAAAIVGTAAVALVARRVLGKKSTNYELLREPIRHRM</sequence>
<keyword evidence="3 8" id="KW-0732">Signal</keyword>
<feature type="disulfide bond" evidence="6">
    <location>
        <begin position="343"/>
        <end position="352"/>
    </location>
</feature>
<dbReference type="Proteomes" id="UP000515163">
    <property type="component" value="Unplaced"/>
</dbReference>
<dbReference type="GO" id="GO:0031410">
    <property type="term" value="C:cytoplasmic vesicle"/>
    <property type="evidence" value="ECO:0007669"/>
    <property type="project" value="TreeGrafter"/>
</dbReference>
<dbReference type="InterPro" id="IPR013980">
    <property type="entry name" value="MANSC_dom"/>
</dbReference>
<keyword evidence="4 7" id="KW-0472">Membrane</keyword>
<evidence type="ECO:0000256" key="1">
    <source>
        <dbReference type="ARBA" id="ARBA00004370"/>
    </source>
</evidence>
<comment type="caution">
    <text evidence="6">Lacks conserved residue(s) required for the propagation of feature annotation.</text>
</comment>
<gene>
    <name evidence="11" type="primary">LOC116289425</name>
</gene>
<proteinExistence type="inferred from homology"/>